<dbReference type="SUPFAM" id="SSF56112">
    <property type="entry name" value="Protein kinase-like (PK-like)"/>
    <property type="match status" value="1"/>
</dbReference>
<protein>
    <recommendedName>
        <fullName evidence="3">Serine/threonine protein kinase</fullName>
    </recommendedName>
</protein>
<organism evidence="1 2">
    <name type="scientific">Simplicispira suum</name>
    <dbReference type="NCBI Taxonomy" id="2109915"/>
    <lineage>
        <taxon>Bacteria</taxon>
        <taxon>Pseudomonadati</taxon>
        <taxon>Pseudomonadota</taxon>
        <taxon>Betaproteobacteria</taxon>
        <taxon>Burkholderiales</taxon>
        <taxon>Comamonadaceae</taxon>
        <taxon>Simplicispira</taxon>
    </lineage>
</organism>
<dbReference type="EMBL" id="CP027669">
    <property type="protein sequence ID" value="AVO40850.1"/>
    <property type="molecule type" value="Genomic_DNA"/>
</dbReference>
<evidence type="ECO:0000313" key="2">
    <source>
        <dbReference type="Proteomes" id="UP000239326"/>
    </source>
</evidence>
<keyword evidence="2" id="KW-1185">Reference proteome</keyword>
<dbReference type="AlphaFoldDB" id="A0A2S0MY86"/>
<dbReference type="RefSeq" id="WP_106445839.1">
    <property type="nucleotide sequence ID" value="NZ_CP027669.1"/>
</dbReference>
<dbReference type="InterPro" id="IPR011009">
    <property type="entry name" value="Kinase-like_dom_sf"/>
</dbReference>
<reference evidence="1 2" key="1">
    <citation type="submission" date="2018-03" db="EMBL/GenBank/DDBJ databases">
        <title>Genome sequencing of Simplicispira sp.</title>
        <authorList>
            <person name="Kim S.-J."/>
            <person name="Heo J."/>
            <person name="Kwon S.-W."/>
        </authorList>
    </citation>
    <scope>NUCLEOTIDE SEQUENCE [LARGE SCALE GENOMIC DNA]</scope>
    <source>
        <strain evidence="1 2">SC1-8</strain>
    </source>
</reference>
<evidence type="ECO:0000313" key="1">
    <source>
        <dbReference type="EMBL" id="AVO40850.1"/>
    </source>
</evidence>
<dbReference type="Proteomes" id="UP000239326">
    <property type="component" value="Chromosome"/>
</dbReference>
<accession>A0A2S0MY86</accession>
<dbReference type="KEGG" id="simp:C6571_05710"/>
<name>A0A2S0MY86_9BURK</name>
<evidence type="ECO:0008006" key="3">
    <source>
        <dbReference type="Google" id="ProtNLM"/>
    </source>
</evidence>
<sequence length="262" mass="28309">MTDYPEFLRAQAANQTRSIASYHPEGEQLWLKKAGARNSMGRYRAMGALARLLRLPLLTPVPNLGGEQAIATEARRLRELAGLGVHVPALLAVQTDALLLRHLGVPGQPTPSLANEMRDAVPAGAHAVLTLWQQGLSAIGEVHRGGSYLSQAFARNLVRCADDHVGFIDFEDDPGSVLPLGLCHARDALCFAHSSALALHEAGALTTARPLWTAWVEQGSPEMQAALAASVRRLSALRHLPTSRRLGRDLQRARTAWDLLAP</sequence>
<dbReference type="OrthoDB" id="8028712at2"/>
<gene>
    <name evidence="1" type="ORF">C6571_05710</name>
</gene>
<proteinExistence type="predicted"/>